<organism evidence="2 3">
    <name type="scientific">Colletotrichum fructicola (strain Nara gc5)</name>
    <name type="common">Anthracnose fungus</name>
    <name type="synonym">Colletotrichum gloeosporioides (strain Nara gc5)</name>
    <dbReference type="NCBI Taxonomy" id="1213859"/>
    <lineage>
        <taxon>Eukaryota</taxon>
        <taxon>Fungi</taxon>
        <taxon>Dikarya</taxon>
        <taxon>Ascomycota</taxon>
        <taxon>Pezizomycotina</taxon>
        <taxon>Sordariomycetes</taxon>
        <taxon>Hypocreomycetidae</taxon>
        <taxon>Glomerellales</taxon>
        <taxon>Glomerellaceae</taxon>
        <taxon>Colletotrichum</taxon>
        <taxon>Colletotrichum gloeosporioides species complex</taxon>
    </lineage>
</organism>
<dbReference type="PANTHER" id="PTHR35186">
    <property type="entry name" value="ANK_REP_REGION DOMAIN-CONTAINING PROTEIN"/>
    <property type="match status" value="1"/>
</dbReference>
<dbReference type="AlphaFoldDB" id="A0A7J6JA89"/>
<accession>A0A7J6JA89</accession>
<evidence type="ECO:0000313" key="2">
    <source>
        <dbReference type="EMBL" id="KAF4486653.1"/>
    </source>
</evidence>
<comment type="caution">
    <text evidence="2">The sequence shown here is derived from an EMBL/GenBank/DDBJ whole genome shotgun (WGS) entry which is preliminary data.</text>
</comment>
<proteinExistence type="predicted"/>
<dbReference type="Proteomes" id="UP000011096">
    <property type="component" value="Unassembled WGS sequence"/>
</dbReference>
<dbReference type="RefSeq" id="XP_031892549.1">
    <property type="nucleotide sequence ID" value="XM_032035495.1"/>
</dbReference>
<protein>
    <recommendedName>
        <fullName evidence="1">DUF7580 domain-containing protein</fullName>
    </recommendedName>
</protein>
<dbReference type="GeneID" id="43619500"/>
<gene>
    <name evidence="2" type="ORF">CGGC5_v006137</name>
</gene>
<dbReference type="EMBL" id="ANPB02000003">
    <property type="protein sequence ID" value="KAF4486653.1"/>
    <property type="molecule type" value="Genomic_DNA"/>
</dbReference>
<dbReference type="PANTHER" id="PTHR35186:SF4">
    <property type="entry name" value="PRION-INHIBITION AND PROPAGATION HELO DOMAIN-CONTAINING PROTEIN"/>
    <property type="match status" value="1"/>
</dbReference>
<reference evidence="2 3" key="2">
    <citation type="submission" date="2020-04" db="EMBL/GenBank/DDBJ databases">
        <title>Genome sequencing and assembly of multiple isolates from the Colletotrichum gloeosporioides species complex.</title>
        <authorList>
            <person name="Gan P."/>
            <person name="Shirasu K."/>
        </authorList>
    </citation>
    <scope>NUCLEOTIDE SEQUENCE [LARGE SCALE GENOMIC DNA]</scope>
    <source>
        <strain evidence="2 3">Nara gc5</strain>
    </source>
</reference>
<dbReference type="InParanoid" id="A0A7J6JA89"/>
<evidence type="ECO:0000313" key="3">
    <source>
        <dbReference type="Proteomes" id="UP000011096"/>
    </source>
</evidence>
<feature type="domain" description="DUF7580" evidence="1">
    <location>
        <begin position="215"/>
        <end position="563"/>
    </location>
</feature>
<dbReference type="InterPro" id="IPR056002">
    <property type="entry name" value="DUF7580"/>
</dbReference>
<keyword evidence="3" id="KW-1185">Reference proteome</keyword>
<evidence type="ECO:0000259" key="1">
    <source>
        <dbReference type="Pfam" id="PF24476"/>
    </source>
</evidence>
<dbReference type="OrthoDB" id="3565018at2759"/>
<reference evidence="2 3" key="1">
    <citation type="submission" date="2012-08" db="EMBL/GenBank/DDBJ databases">
        <authorList>
            <person name="Gan P.H.P."/>
            <person name="Ikeda K."/>
            <person name="Irieda H."/>
            <person name="Narusaka M."/>
            <person name="O'Connell R.J."/>
            <person name="Narusaka Y."/>
            <person name="Takano Y."/>
            <person name="Kubo Y."/>
            <person name="Shirasu K."/>
        </authorList>
    </citation>
    <scope>NUCLEOTIDE SEQUENCE [LARGE SCALE GENOMIC DNA]</scope>
    <source>
        <strain evidence="2 3">Nara gc5</strain>
    </source>
</reference>
<sequence length="571" mass="65032">MAEIAGVVLGAVPLLISALEHYRDIIDPVIRFKNWRSDLKNNIRRLAVERATYHDNLRVLLSKAIHSNDMEEMISDPQCELWTNKGLMGDLNNELGSSYEPCIDLVRDIATSLETIAASLNIEGSDQIERGGLRSFVSANSPISTTQDGVSRFEFRRQIRFTMRRSQFNRAIASIERNNDRLGKLLDTKTRINSIYKSNGLYSKTNIKFVAPLPKIRDNAARVHQSLRTRFCADHECHQARLLLQQRIRRRRELAQQEILKNVGTPECFCVSLLKFSEMSWIDTEIRVYDESSASTSQTGSSVSPMVITSPNIQTTLNTSVPVLETLAITDICTAIHGAIYPQIGLKIDQSGILRGLYEVETRQYHLAANFVTMDHFLPVIHRRDHSMPDLYYLALTLISSILQLGETPWLIQSWSRKRIAFLRLEDGSQSSVDIKHPYLACQYDSDTVVSQHEAQTAALRLRNRRTILALAIMLLELNFGTPIEDIRTKSDMGPDGKPHDQTDFLAAQRWFLQKENKGQLTKGFKSAIWHCLQFSTHYAASFDNDSFVQTIQEKVLEPIEQEFLGTWVDF</sequence>
<dbReference type="Pfam" id="PF24476">
    <property type="entry name" value="DUF7580"/>
    <property type="match status" value="1"/>
</dbReference>
<name>A0A7J6JA89_COLFN</name>